<evidence type="ECO:0000256" key="3">
    <source>
        <dbReference type="ARBA" id="ARBA00022692"/>
    </source>
</evidence>
<evidence type="ECO:0000256" key="1">
    <source>
        <dbReference type="ARBA" id="ARBA00004651"/>
    </source>
</evidence>
<dbReference type="PANTHER" id="PTHR30625">
    <property type="entry name" value="PROTEIN TOLQ"/>
    <property type="match status" value="1"/>
</dbReference>
<keyword evidence="3 8" id="KW-0812">Transmembrane</keyword>
<evidence type="ECO:0000259" key="10">
    <source>
        <dbReference type="Pfam" id="PF01618"/>
    </source>
</evidence>
<keyword evidence="6" id="KW-0813">Transport</keyword>
<feature type="transmembrane region" description="Helical" evidence="8">
    <location>
        <begin position="410"/>
        <end position="429"/>
    </location>
</feature>
<keyword evidence="12" id="KW-1185">Reference proteome</keyword>
<feature type="signal peptide" evidence="9">
    <location>
        <begin position="1"/>
        <end position="33"/>
    </location>
</feature>
<evidence type="ECO:0000256" key="6">
    <source>
        <dbReference type="RuleBase" id="RU004057"/>
    </source>
</evidence>
<dbReference type="OrthoDB" id="4045at2"/>
<dbReference type="GO" id="GO:0005886">
    <property type="term" value="C:plasma membrane"/>
    <property type="evidence" value="ECO:0007669"/>
    <property type="project" value="UniProtKB-SubCell"/>
</dbReference>
<dbReference type="PIRSF" id="PIRSF037714">
    <property type="entry name" value="TolR"/>
    <property type="match status" value="1"/>
</dbReference>
<dbReference type="PANTHER" id="PTHR30625:SF11">
    <property type="entry name" value="MOTA_TOLQ_EXBB PROTON CHANNEL DOMAIN-CONTAINING PROTEIN"/>
    <property type="match status" value="1"/>
</dbReference>
<dbReference type="GO" id="GO:0017038">
    <property type="term" value="P:protein import"/>
    <property type="evidence" value="ECO:0007669"/>
    <property type="project" value="TreeGrafter"/>
</dbReference>
<reference evidence="11 12" key="1">
    <citation type="submission" date="2019-04" db="EMBL/GenBank/DDBJ databases">
        <title>Taxonomy of novel Haliea sp. from mangrove soil of West Coast of India.</title>
        <authorList>
            <person name="Verma A."/>
            <person name="Kumar P."/>
            <person name="Krishnamurthi S."/>
        </authorList>
    </citation>
    <scope>NUCLEOTIDE SEQUENCE [LARGE SCALE GENOMIC DNA]</scope>
    <source>
        <strain evidence="11 12">SAOS-164</strain>
    </source>
</reference>
<dbReference type="EMBL" id="SRLE01000005">
    <property type="protein sequence ID" value="TGD74597.1"/>
    <property type="molecule type" value="Genomic_DNA"/>
</dbReference>
<organism evidence="11 12">
    <name type="scientific">Mangrovimicrobium sediminis</name>
    <dbReference type="NCBI Taxonomy" id="2562682"/>
    <lineage>
        <taxon>Bacteria</taxon>
        <taxon>Pseudomonadati</taxon>
        <taxon>Pseudomonadota</taxon>
        <taxon>Gammaproteobacteria</taxon>
        <taxon>Cellvibrionales</taxon>
        <taxon>Halieaceae</taxon>
        <taxon>Mangrovimicrobium</taxon>
    </lineage>
</organism>
<feature type="transmembrane region" description="Helical" evidence="8">
    <location>
        <begin position="371"/>
        <end position="398"/>
    </location>
</feature>
<name>A0A4Z0M598_9GAMM</name>
<sequence length="465" mass="50537">MTLIQKPFAGTRKLLAGLAIAVTASAVSLPVAAQGSQELLDLLKKVENNQTEEAKRNREREAKFKAAASEQVTLQRQAEAEVAKQEALRDELKAKFDENEIALAELQATLDRRTGDLGELFGVFRQMADDTQTALYDSLITVEYPERKPVADELAKSEDVPTIPQMRALWELLLQEIAHSGEVSKFESSIVEPSGENYTAEVTRVGTFNMVSGDKYLNFISDSDQVVELPRQPQGYVRKTAAELSSAGPGQEVGFYLDPSRGALLGLLVQSPSLMERVEQGKTVGYAIIVVGIIGLAIVLVRLLALSRTQARIRAQLKDMDHYNNDNPLGRILNVYYENKHLDLETIKRKLDEVVFRDVSEIRKGLPIVKVLAAVAPLMGLLGTVTGMIGTFQAITLFGTGDPKLMAGGISQALITTVLGLVAAIPLLLSHSILSSRVTAMSKVIGEQSAALMAQKAEADAQLKA</sequence>
<dbReference type="Pfam" id="PF01618">
    <property type="entry name" value="MotA_ExbB"/>
    <property type="match status" value="1"/>
</dbReference>
<comment type="caution">
    <text evidence="11">The sequence shown here is derived from an EMBL/GenBank/DDBJ whole genome shotgun (WGS) entry which is preliminary data.</text>
</comment>
<keyword evidence="9" id="KW-0732">Signal</keyword>
<dbReference type="RefSeq" id="WP_135441555.1">
    <property type="nucleotide sequence ID" value="NZ_SRLE01000005.1"/>
</dbReference>
<keyword evidence="6" id="KW-0653">Protein transport</keyword>
<protein>
    <submittedName>
        <fullName evidence="11">MotA/TolQ/ExbB proton channel family protein</fullName>
    </submittedName>
</protein>
<keyword evidence="5 8" id="KW-0472">Membrane</keyword>
<dbReference type="InterPro" id="IPR002898">
    <property type="entry name" value="MotA_ExbB_proton_chnl"/>
</dbReference>
<evidence type="ECO:0000256" key="9">
    <source>
        <dbReference type="SAM" id="SignalP"/>
    </source>
</evidence>
<dbReference type="AlphaFoldDB" id="A0A4Z0M598"/>
<keyword evidence="2" id="KW-1003">Cell membrane</keyword>
<proteinExistence type="inferred from homology"/>
<evidence type="ECO:0000256" key="2">
    <source>
        <dbReference type="ARBA" id="ARBA00022475"/>
    </source>
</evidence>
<evidence type="ECO:0000256" key="8">
    <source>
        <dbReference type="SAM" id="Phobius"/>
    </source>
</evidence>
<evidence type="ECO:0000256" key="4">
    <source>
        <dbReference type="ARBA" id="ARBA00022989"/>
    </source>
</evidence>
<accession>A0A4Z0M598</accession>
<keyword evidence="7" id="KW-0175">Coiled coil</keyword>
<evidence type="ECO:0000313" key="11">
    <source>
        <dbReference type="EMBL" id="TGD74597.1"/>
    </source>
</evidence>
<dbReference type="InterPro" id="IPR050790">
    <property type="entry name" value="ExbB/TolQ_transport"/>
</dbReference>
<evidence type="ECO:0000256" key="5">
    <source>
        <dbReference type="ARBA" id="ARBA00023136"/>
    </source>
</evidence>
<comment type="subcellular location">
    <subcellularLocation>
        <location evidence="1">Cell membrane</location>
        <topology evidence="1">Multi-pass membrane protein</topology>
    </subcellularLocation>
    <subcellularLocation>
        <location evidence="6">Membrane</location>
        <topology evidence="6">Multi-pass membrane protein</topology>
    </subcellularLocation>
</comment>
<gene>
    <name evidence="11" type="ORF">E4634_05170</name>
</gene>
<feature type="transmembrane region" description="Helical" evidence="8">
    <location>
        <begin position="284"/>
        <end position="305"/>
    </location>
</feature>
<dbReference type="InterPro" id="IPR017270">
    <property type="entry name" value="MotA/TolQ/ExbB-rel"/>
</dbReference>
<feature type="coiled-coil region" evidence="7">
    <location>
        <begin position="75"/>
        <end position="109"/>
    </location>
</feature>
<dbReference type="Proteomes" id="UP000298050">
    <property type="component" value="Unassembled WGS sequence"/>
</dbReference>
<comment type="similarity">
    <text evidence="6">Belongs to the exbB/tolQ family.</text>
</comment>
<feature type="domain" description="MotA/TolQ/ExbB proton channel" evidence="10">
    <location>
        <begin position="326"/>
        <end position="443"/>
    </location>
</feature>
<feature type="chain" id="PRO_5021438972" evidence="9">
    <location>
        <begin position="34"/>
        <end position="465"/>
    </location>
</feature>
<keyword evidence="4 8" id="KW-1133">Transmembrane helix</keyword>
<evidence type="ECO:0000256" key="7">
    <source>
        <dbReference type="SAM" id="Coils"/>
    </source>
</evidence>
<evidence type="ECO:0000313" key="12">
    <source>
        <dbReference type="Proteomes" id="UP000298050"/>
    </source>
</evidence>